<dbReference type="EMBL" id="GL379826">
    <property type="protein sequence ID" value="EGT49946.1"/>
    <property type="molecule type" value="Genomic_DNA"/>
</dbReference>
<dbReference type="PANTHER" id="PTHR23409:SF21">
    <property type="entry name" value="CAPSID PROTEIN"/>
    <property type="match status" value="1"/>
</dbReference>
<dbReference type="GO" id="GO:0009263">
    <property type="term" value="P:deoxyribonucleotide biosynthetic process"/>
    <property type="evidence" value="ECO:0007669"/>
    <property type="project" value="InterPro"/>
</dbReference>
<dbReference type="GO" id="GO:0004748">
    <property type="term" value="F:ribonucleoside-diphosphate reductase activity, thioredoxin disulfide as acceptor"/>
    <property type="evidence" value="ECO:0007669"/>
    <property type="project" value="TreeGrafter"/>
</dbReference>
<dbReference type="eggNOG" id="ENOG502R501">
    <property type="taxonomic scope" value="Eukaryota"/>
</dbReference>
<name>G0N1A1_CAEBE</name>
<dbReference type="STRING" id="135651.G0N1A1"/>
<dbReference type="OMA" id="ANENSAC"/>
<gene>
    <name evidence="1" type="ORF">CAEBREN_09621</name>
</gene>
<dbReference type="AlphaFoldDB" id="G0N1A1"/>
<dbReference type="InParanoid" id="G0N1A1"/>
<accession>G0N1A1</accession>
<dbReference type="HOGENOM" id="CLU_021119_0_0_1"/>
<sequence>MPGTQSGVLNSRWTPIPLKNTFQPSGPFEFVLTNNSRSYLNLKRTYLIFTFEITDGSGNVVKMTPGVKDALTYAPINNIGHSIIRNFSLHINSQLAFHNSSNYAYKSYFEQVLMYGREIKDSTLTSAGFYHDSAIDVESSPGYLQRCESIYEQGPIQVACNISIDLMNQPRVLLNGCNVKLTIYPNSSKFLIESFHRKPELDLQFKIKDVFALVNEFDLTDGLSNALESAVIEHKTIQYPMISSQVRSFYIEPNRLDAPANTLFTSKMPRRMFIGLVEADAYNGSLDKSPFNFRPHGITDIHVDYCGMTIPGRPFTLDFEKNKFMEAYLQLQETLGHARNNFSTNSISTKMFKEGGYTIFGFELSPVAQDSSLFELVRQTNVSVRLNFKKLTPSGGLYCVVYAEFDQLFALDPLRNPIIEGVL</sequence>
<dbReference type="OrthoDB" id="5870771at2759"/>
<reference evidence="2" key="1">
    <citation type="submission" date="2011-07" db="EMBL/GenBank/DDBJ databases">
        <authorList>
            <consortium name="Caenorhabditis brenneri Sequencing and Analysis Consortium"/>
            <person name="Wilson R.K."/>
        </authorList>
    </citation>
    <scope>NUCLEOTIDE SEQUENCE [LARGE SCALE GENOMIC DNA]</scope>
    <source>
        <strain evidence="2">PB2801</strain>
    </source>
</reference>
<dbReference type="PANTHER" id="PTHR23409">
    <property type="entry name" value="RIBONUCLEOSIDE-DIPHOSPHATE REDUCTASE SMALL CHAIN"/>
    <property type="match status" value="1"/>
</dbReference>
<dbReference type="GO" id="GO:0005829">
    <property type="term" value="C:cytosol"/>
    <property type="evidence" value="ECO:0007669"/>
    <property type="project" value="TreeGrafter"/>
</dbReference>
<evidence type="ECO:0000313" key="2">
    <source>
        <dbReference type="Proteomes" id="UP000008068"/>
    </source>
</evidence>
<dbReference type="InterPro" id="IPR000358">
    <property type="entry name" value="RNR_small_fam"/>
</dbReference>
<proteinExistence type="predicted"/>
<evidence type="ECO:0000313" key="1">
    <source>
        <dbReference type="EMBL" id="EGT49946.1"/>
    </source>
</evidence>
<dbReference type="Proteomes" id="UP000008068">
    <property type="component" value="Unassembled WGS sequence"/>
</dbReference>
<protein>
    <submittedName>
        <fullName evidence="1">Uncharacterized protein</fullName>
    </submittedName>
</protein>
<keyword evidence="2" id="KW-1185">Reference proteome</keyword>
<organism evidence="2">
    <name type="scientific">Caenorhabditis brenneri</name>
    <name type="common">Nematode worm</name>
    <dbReference type="NCBI Taxonomy" id="135651"/>
    <lineage>
        <taxon>Eukaryota</taxon>
        <taxon>Metazoa</taxon>
        <taxon>Ecdysozoa</taxon>
        <taxon>Nematoda</taxon>
        <taxon>Chromadorea</taxon>
        <taxon>Rhabditida</taxon>
        <taxon>Rhabditina</taxon>
        <taxon>Rhabditomorpha</taxon>
        <taxon>Rhabditoidea</taxon>
        <taxon>Rhabditidae</taxon>
        <taxon>Peloderinae</taxon>
        <taxon>Caenorhabditis</taxon>
    </lineage>
</organism>